<dbReference type="GO" id="GO:0008270">
    <property type="term" value="F:zinc ion binding"/>
    <property type="evidence" value="ECO:0007669"/>
    <property type="project" value="InterPro"/>
</dbReference>
<feature type="region of interest" description="Disordered" evidence="1">
    <location>
        <begin position="398"/>
        <end position="423"/>
    </location>
</feature>
<dbReference type="InterPro" id="IPR003604">
    <property type="entry name" value="Matrin/U1-like-C_Znf_C2H2"/>
</dbReference>
<dbReference type="Proteomes" id="UP000634136">
    <property type="component" value="Unassembled WGS sequence"/>
</dbReference>
<name>A0A834X5E3_9FABA</name>
<comment type="caution">
    <text evidence="3">The sequence shown here is derived from an EMBL/GenBank/DDBJ whole genome shotgun (WGS) entry which is preliminary data.</text>
</comment>
<dbReference type="OrthoDB" id="1436989at2759"/>
<dbReference type="PANTHER" id="PTHR47487">
    <property type="entry name" value="OS06G0651300 PROTEIN-RELATED"/>
    <property type="match status" value="1"/>
</dbReference>
<protein>
    <submittedName>
        <fullName evidence="3">UBP1-associated proteins 1C-like isoform X2</fullName>
    </submittedName>
</protein>
<evidence type="ECO:0000313" key="4">
    <source>
        <dbReference type="Proteomes" id="UP000634136"/>
    </source>
</evidence>
<dbReference type="PANTHER" id="PTHR47487:SF8">
    <property type="entry name" value="OS08G0270900 PROTEIN"/>
    <property type="match status" value="1"/>
</dbReference>
<dbReference type="GO" id="GO:0003676">
    <property type="term" value="F:nucleic acid binding"/>
    <property type="evidence" value="ECO:0007669"/>
    <property type="project" value="InterPro"/>
</dbReference>
<dbReference type="SMART" id="SM00451">
    <property type="entry name" value="ZnF_U1"/>
    <property type="match status" value="2"/>
</dbReference>
<proteinExistence type="predicted"/>
<feature type="compositionally biased region" description="Low complexity" evidence="1">
    <location>
        <begin position="13"/>
        <end position="22"/>
    </location>
</feature>
<accession>A0A834X5E3</accession>
<feature type="region of interest" description="Disordered" evidence="1">
    <location>
        <begin position="282"/>
        <end position="307"/>
    </location>
</feature>
<dbReference type="SUPFAM" id="SSF57667">
    <property type="entry name" value="beta-beta-alpha zinc fingers"/>
    <property type="match status" value="2"/>
</dbReference>
<feature type="compositionally biased region" description="Basic and acidic residues" evidence="1">
    <location>
        <begin position="1"/>
        <end position="12"/>
    </location>
</feature>
<sequence>MEFKFRAEDHKSPSYQSLSSSSTVGFPSFLRGGFPGVLPVPITDQMPPPRDEILRVLEKEQIRRDIISGELSRRRMLEEEVRRELMVEREMALRRNLEEKMSYEERVTMGFSHRVNVIPPPCPYGNRPLEEPNAFQNSRVLKSMLTMPPPFPQLVGPQIKPYPGTTNKDKLIVLSRSNIQLEKITMYGTSNTVPCLAKPDPDNYEAKRKAEMPPPAVECEEQCPLGLMNKPKEEWSCALCQVSVTCERGFNDHLKGRKHKAKESALRMQKIGLDAKAEVITEESLVQKSPNKNDSKEQNMSAGKTKAGKRKRKFKFWCEACQVGAFTPTVMESHQKGRKHIKRIKFCQNDHGSDPPTSTILSEATPLTKDADTANIETDQKTTDVLSKETNIMEMAEAGFPNSVESSSMAESSGDRVVGEEEL</sequence>
<dbReference type="InterPro" id="IPR013087">
    <property type="entry name" value="Znf_C2H2_type"/>
</dbReference>
<feature type="compositionally biased region" description="Low complexity" evidence="1">
    <location>
        <begin position="403"/>
        <end position="412"/>
    </location>
</feature>
<reference evidence="3" key="1">
    <citation type="submission" date="2020-09" db="EMBL/GenBank/DDBJ databases">
        <title>Genome-Enabled Discovery of Anthraquinone Biosynthesis in Senna tora.</title>
        <authorList>
            <person name="Kang S.-H."/>
            <person name="Pandey R.P."/>
            <person name="Lee C.-M."/>
            <person name="Sim J.-S."/>
            <person name="Jeong J.-T."/>
            <person name="Choi B.-S."/>
            <person name="Jung M."/>
            <person name="Ginzburg D."/>
            <person name="Zhao K."/>
            <person name="Won S.Y."/>
            <person name="Oh T.-J."/>
            <person name="Yu Y."/>
            <person name="Kim N.-H."/>
            <person name="Lee O.R."/>
            <person name="Lee T.-H."/>
            <person name="Bashyal P."/>
            <person name="Kim T.-S."/>
            <person name="Lee W.-H."/>
            <person name="Kawkins C."/>
            <person name="Kim C.-K."/>
            <person name="Kim J.S."/>
            <person name="Ahn B.O."/>
            <person name="Rhee S.Y."/>
            <person name="Sohng J.K."/>
        </authorList>
    </citation>
    <scope>NUCLEOTIDE SEQUENCE</scope>
    <source>
        <tissue evidence="3">Leaf</tissue>
    </source>
</reference>
<organism evidence="3 4">
    <name type="scientific">Senna tora</name>
    <dbReference type="NCBI Taxonomy" id="362788"/>
    <lineage>
        <taxon>Eukaryota</taxon>
        <taxon>Viridiplantae</taxon>
        <taxon>Streptophyta</taxon>
        <taxon>Embryophyta</taxon>
        <taxon>Tracheophyta</taxon>
        <taxon>Spermatophyta</taxon>
        <taxon>Magnoliopsida</taxon>
        <taxon>eudicotyledons</taxon>
        <taxon>Gunneridae</taxon>
        <taxon>Pentapetalae</taxon>
        <taxon>rosids</taxon>
        <taxon>fabids</taxon>
        <taxon>Fabales</taxon>
        <taxon>Fabaceae</taxon>
        <taxon>Caesalpinioideae</taxon>
        <taxon>Cassia clade</taxon>
        <taxon>Senna</taxon>
    </lineage>
</organism>
<gene>
    <name evidence="3" type="ORF">G2W53_006617</name>
</gene>
<dbReference type="Pfam" id="PF12874">
    <property type="entry name" value="zf-met"/>
    <property type="match status" value="2"/>
</dbReference>
<evidence type="ECO:0000259" key="2">
    <source>
        <dbReference type="PROSITE" id="PS00028"/>
    </source>
</evidence>
<dbReference type="InterPro" id="IPR036236">
    <property type="entry name" value="Znf_C2H2_sf"/>
</dbReference>
<dbReference type="EMBL" id="JAAIUW010000003">
    <property type="protein sequence ID" value="KAF7838135.1"/>
    <property type="molecule type" value="Genomic_DNA"/>
</dbReference>
<dbReference type="Gene3D" id="3.30.160.60">
    <property type="entry name" value="Classic Zinc Finger"/>
    <property type="match status" value="2"/>
</dbReference>
<feature type="compositionally biased region" description="Basic and acidic residues" evidence="1">
    <location>
        <begin position="413"/>
        <end position="423"/>
    </location>
</feature>
<evidence type="ECO:0000256" key="1">
    <source>
        <dbReference type="SAM" id="MobiDB-lite"/>
    </source>
</evidence>
<dbReference type="PROSITE" id="PS00028">
    <property type="entry name" value="ZINC_FINGER_C2H2_1"/>
    <property type="match status" value="1"/>
</dbReference>
<feature type="region of interest" description="Disordered" evidence="1">
    <location>
        <begin position="1"/>
        <end position="23"/>
    </location>
</feature>
<keyword evidence="4" id="KW-1185">Reference proteome</keyword>
<evidence type="ECO:0000313" key="3">
    <source>
        <dbReference type="EMBL" id="KAF7838135.1"/>
    </source>
</evidence>
<dbReference type="AlphaFoldDB" id="A0A834X5E3"/>
<feature type="domain" description="C2H2-type" evidence="2">
    <location>
        <begin position="237"/>
        <end position="259"/>
    </location>
</feature>